<dbReference type="SUPFAM" id="SSF141493">
    <property type="entry name" value="Allene oxide cyclase-like"/>
    <property type="match status" value="1"/>
</dbReference>
<evidence type="ECO:0000313" key="4">
    <source>
        <dbReference type="Proteomes" id="UP001061298"/>
    </source>
</evidence>
<name>A0ABY6E4U1_9ACTN</name>
<accession>A0ABY6E4U1</accession>
<evidence type="ECO:0000313" key="3">
    <source>
        <dbReference type="EMBL" id="UXY21615.1"/>
    </source>
</evidence>
<dbReference type="RefSeq" id="WP_263231683.1">
    <property type="nucleotide sequence ID" value="NZ_CP106793.1"/>
</dbReference>
<dbReference type="PROSITE" id="PS51257">
    <property type="entry name" value="PROKAR_LIPOPROTEIN"/>
    <property type="match status" value="1"/>
</dbReference>
<sequence length="164" mass="16741">MQPIKRRSLGVAVGTAIAFACASPATAAGSSGPGVPREEVFQLVARSTQTSSVDVNPSGPSQGDEFVISGELLNQGATVGTYGEVCTLTRVGPVDHFDLQCVASFTLAQGQITVQGRFSVTPAGSGEVDLAITGGTGLYRTAGGYVHAVNISSTDTQVTVHLTR</sequence>
<feature type="domain" description="Allene oxide cyclase barrel-like" evidence="2">
    <location>
        <begin position="49"/>
        <end position="156"/>
    </location>
</feature>
<feature type="chain" id="PRO_5046250678" evidence="1">
    <location>
        <begin position="28"/>
        <end position="164"/>
    </location>
</feature>
<gene>
    <name evidence="3" type="ORF">N8I84_25155</name>
</gene>
<reference evidence="3" key="1">
    <citation type="submission" date="2022-10" db="EMBL/GenBank/DDBJ databases">
        <authorList>
            <person name="Mo P."/>
        </authorList>
    </citation>
    <scope>NUCLEOTIDE SEQUENCE</scope>
    <source>
        <strain evidence="3">HUAS 13-4</strain>
    </source>
</reference>
<dbReference type="Proteomes" id="UP001061298">
    <property type="component" value="Chromosome"/>
</dbReference>
<evidence type="ECO:0000259" key="2">
    <source>
        <dbReference type="Pfam" id="PF18678"/>
    </source>
</evidence>
<organism evidence="3 4">
    <name type="scientific">Streptomyces cynarae</name>
    <dbReference type="NCBI Taxonomy" id="2981134"/>
    <lineage>
        <taxon>Bacteria</taxon>
        <taxon>Bacillati</taxon>
        <taxon>Actinomycetota</taxon>
        <taxon>Actinomycetes</taxon>
        <taxon>Kitasatosporales</taxon>
        <taxon>Streptomycetaceae</taxon>
        <taxon>Streptomyces</taxon>
    </lineage>
</organism>
<dbReference type="InterPro" id="IPR041013">
    <property type="entry name" value="AOC-like"/>
</dbReference>
<proteinExistence type="predicted"/>
<dbReference type="Gene3D" id="2.40.480.10">
    <property type="entry name" value="Allene oxide cyclase-like"/>
    <property type="match status" value="1"/>
</dbReference>
<dbReference type="EMBL" id="CP106793">
    <property type="protein sequence ID" value="UXY21615.1"/>
    <property type="molecule type" value="Genomic_DNA"/>
</dbReference>
<keyword evidence="1" id="KW-0732">Signal</keyword>
<protein>
    <submittedName>
        <fullName evidence="3">Dirigent protein</fullName>
    </submittedName>
</protein>
<feature type="signal peptide" evidence="1">
    <location>
        <begin position="1"/>
        <end position="27"/>
    </location>
</feature>
<dbReference type="Pfam" id="PF18678">
    <property type="entry name" value="AOC_like"/>
    <property type="match status" value="1"/>
</dbReference>
<keyword evidence="4" id="KW-1185">Reference proteome</keyword>
<dbReference type="InterPro" id="IPR044859">
    <property type="entry name" value="Allene_oxi_cyc_Dirigent"/>
</dbReference>
<evidence type="ECO:0000256" key="1">
    <source>
        <dbReference type="SAM" id="SignalP"/>
    </source>
</evidence>
<dbReference type="InterPro" id="IPR034871">
    <property type="entry name" value="Allene_oxi_cyc_sf"/>
</dbReference>